<name>A0AAD6ZCR6_9AGAR</name>
<gene>
    <name evidence="2" type="ORF">DFH08DRAFT_672946</name>
</gene>
<feature type="non-terminal residue" evidence="2">
    <location>
        <position position="1"/>
    </location>
</feature>
<dbReference type="EMBL" id="JARIHO010000060">
    <property type="protein sequence ID" value="KAJ7315724.1"/>
    <property type="molecule type" value="Genomic_DNA"/>
</dbReference>
<evidence type="ECO:0000313" key="2">
    <source>
        <dbReference type="EMBL" id="KAJ7315724.1"/>
    </source>
</evidence>
<evidence type="ECO:0000313" key="3">
    <source>
        <dbReference type="Proteomes" id="UP001218218"/>
    </source>
</evidence>
<comment type="caution">
    <text evidence="2">The sequence shown here is derived from an EMBL/GenBank/DDBJ whole genome shotgun (WGS) entry which is preliminary data.</text>
</comment>
<feature type="non-terminal residue" evidence="2">
    <location>
        <position position="105"/>
    </location>
</feature>
<accession>A0AAD6ZCR6</accession>
<organism evidence="2 3">
    <name type="scientific">Mycena albidolilacea</name>
    <dbReference type="NCBI Taxonomy" id="1033008"/>
    <lineage>
        <taxon>Eukaryota</taxon>
        <taxon>Fungi</taxon>
        <taxon>Dikarya</taxon>
        <taxon>Basidiomycota</taxon>
        <taxon>Agaricomycotina</taxon>
        <taxon>Agaricomycetes</taxon>
        <taxon>Agaricomycetidae</taxon>
        <taxon>Agaricales</taxon>
        <taxon>Marasmiineae</taxon>
        <taxon>Mycenaceae</taxon>
        <taxon>Mycena</taxon>
    </lineage>
</organism>
<sequence length="105" mass="11942">QPRQVFVKSKAGWRKVFLQQVMDAWEMDSNSDDEEDVVVAPANDDWLPLPLAKLFGEDAPHPAHHRTRRPTFNRKQLLMELLAAEHSDEAPEDGELSGSGDDYED</sequence>
<dbReference type="Proteomes" id="UP001218218">
    <property type="component" value="Unassembled WGS sequence"/>
</dbReference>
<dbReference type="AlphaFoldDB" id="A0AAD6ZCR6"/>
<proteinExistence type="predicted"/>
<feature type="region of interest" description="Disordered" evidence="1">
    <location>
        <begin position="82"/>
        <end position="105"/>
    </location>
</feature>
<feature type="compositionally biased region" description="Acidic residues" evidence="1">
    <location>
        <begin position="90"/>
        <end position="105"/>
    </location>
</feature>
<protein>
    <submittedName>
        <fullName evidence="2">Uncharacterized protein</fullName>
    </submittedName>
</protein>
<keyword evidence="3" id="KW-1185">Reference proteome</keyword>
<reference evidence="2" key="1">
    <citation type="submission" date="2023-03" db="EMBL/GenBank/DDBJ databases">
        <title>Massive genome expansion in bonnet fungi (Mycena s.s.) driven by repeated elements and novel gene families across ecological guilds.</title>
        <authorList>
            <consortium name="Lawrence Berkeley National Laboratory"/>
            <person name="Harder C.B."/>
            <person name="Miyauchi S."/>
            <person name="Viragh M."/>
            <person name="Kuo A."/>
            <person name="Thoen E."/>
            <person name="Andreopoulos B."/>
            <person name="Lu D."/>
            <person name="Skrede I."/>
            <person name="Drula E."/>
            <person name="Henrissat B."/>
            <person name="Morin E."/>
            <person name="Kohler A."/>
            <person name="Barry K."/>
            <person name="LaButti K."/>
            <person name="Morin E."/>
            <person name="Salamov A."/>
            <person name="Lipzen A."/>
            <person name="Mereny Z."/>
            <person name="Hegedus B."/>
            <person name="Baldrian P."/>
            <person name="Stursova M."/>
            <person name="Weitz H."/>
            <person name="Taylor A."/>
            <person name="Grigoriev I.V."/>
            <person name="Nagy L.G."/>
            <person name="Martin F."/>
            <person name="Kauserud H."/>
        </authorList>
    </citation>
    <scope>NUCLEOTIDE SEQUENCE</scope>
    <source>
        <strain evidence="2">CBHHK002</strain>
    </source>
</reference>
<evidence type="ECO:0000256" key="1">
    <source>
        <dbReference type="SAM" id="MobiDB-lite"/>
    </source>
</evidence>